<accession>V4A7S1</accession>
<dbReference type="KEGG" id="lgi:LOTGIDRAFT_162274"/>
<evidence type="ECO:0000313" key="2">
    <source>
        <dbReference type="EMBL" id="ESO92792.1"/>
    </source>
</evidence>
<evidence type="ECO:0000313" key="3">
    <source>
        <dbReference type="Proteomes" id="UP000030746"/>
    </source>
</evidence>
<proteinExistence type="predicted"/>
<feature type="region of interest" description="Disordered" evidence="1">
    <location>
        <begin position="1"/>
        <end position="41"/>
    </location>
</feature>
<gene>
    <name evidence="2" type="ORF">LOTGIDRAFT_162274</name>
</gene>
<dbReference type="AlphaFoldDB" id="V4A7S1"/>
<dbReference type="RefSeq" id="XP_009056481.1">
    <property type="nucleotide sequence ID" value="XM_009058233.1"/>
</dbReference>
<reference evidence="2 3" key="1">
    <citation type="journal article" date="2013" name="Nature">
        <title>Insights into bilaterian evolution from three spiralian genomes.</title>
        <authorList>
            <person name="Simakov O."/>
            <person name="Marletaz F."/>
            <person name="Cho S.J."/>
            <person name="Edsinger-Gonzales E."/>
            <person name="Havlak P."/>
            <person name="Hellsten U."/>
            <person name="Kuo D.H."/>
            <person name="Larsson T."/>
            <person name="Lv J."/>
            <person name="Arendt D."/>
            <person name="Savage R."/>
            <person name="Osoegawa K."/>
            <person name="de Jong P."/>
            <person name="Grimwood J."/>
            <person name="Chapman J.A."/>
            <person name="Shapiro H."/>
            <person name="Aerts A."/>
            <person name="Otillar R.P."/>
            <person name="Terry A.Y."/>
            <person name="Boore J.L."/>
            <person name="Grigoriev I.V."/>
            <person name="Lindberg D.R."/>
            <person name="Seaver E.C."/>
            <person name="Weisblat D.A."/>
            <person name="Putnam N.H."/>
            <person name="Rokhsar D.S."/>
        </authorList>
    </citation>
    <scope>NUCLEOTIDE SEQUENCE [LARGE SCALE GENOMIC DNA]</scope>
</reference>
<dbReference type="EMBL" id="KB202014">
    <property type="protein sequence ID" value="ESO92792.1"/>
    <property type="molecule type" value="Genomic_DNA"/>
</dbReference>
<organism evidence="2 3">
    <name type="scientific">Lottia gigantea</name>
    <name type="common">Giant owl limpet</name>
    <dbReference type="NCBI Taxonomy" id="225164"/>
    <lineage>
        <taxon>Eukaryota</taxon>
        <taxon>Metazoa</taxon>
        <taxon>Spiralia</taxon>
        <taxon>Lophotrochozoa</taxon>
        <taxon>Mollusca</taxon>
        <taxon>Gastropoda</taxon>
        <taxon>Patellogastropoda</taxon>
        <taxon>Lottioidea</taxon>
        <taxon>Lottiidae</taxon>
        <taxon>Lottia</taxon>
    </lineage>
</organism>
<sequence length="145" mass="16363">MDIQTQQSYYYANRPSVGSGVQNNRLHGNNRNRSRSPGMIGAAGSRHAARRRASLVSNTALPSHFTALPGMPEEEPQVRVARRRVVDNSDLRQCALLQTRLKEIKSYPELISQRNHIIKWQIKSNFTIFLFCVLTGSYSINSGSF</sequence>
<dbReference type="GeneID" id="20238969"/>
<keyword evidence="3" id="KW-1185">Reference proteome</keyword>
<name>V4A7S1_LOTGI</name>
<dbReference type="Proteomes" id="UP000030746">
    <property type="component" value="Unassembled WGS sequence"/>
</dbReference>
<evidence type="ECO:0000256" key="1">
    <source>
        <dbReference type="SAM" id="MobiDB-lite"/>
    </source>
</evidence>
<dbReference type="HOGENOM" id="CLU_1789046_0_0_1"/>
<feature type="compositionally biased region" description="Polar residues" evidence="1">
    <location>
        <begin position="1"/>
        <end position="10"/>
    </location>
</feature>
<dbReference type="CTD" id="20238969"/>
<dbReference type="OrthoDB" id="6130753at2759"/>
<protein>
    <submittedName>
        <fullName evidence="2">Uncharacterized protein</fullName>
    </submittedName>
</protein>